<dbReference type="Proteomes" id="UP000473574">
    <property type="component" value="Unassembled WGS sequence"/>
</dbReference>
<evidence type="ECO:0000313" key="2">
    <source>
        <dbReference type="EMBL" id="NEZ64153.1"/>
    </source>
</evidence>
<evidence type="ECO:0000256" key="1">
    <source>
        <dbReference type="SAM" id="Phobius"/>
    </source>
</evidence>
<reference evidence="2 3" key="1">
    <citation type="journal article" date="2020" name="Microb. Ecol.">
        <title>Ecogenomics of the Marine Benthic Filamentous Cyanobacterium Adonisia.</title>
        <authorList>
            <person name="Walter J.M."/>
            <person name="Coutinho F.H."/>
            <person name="Leomil L."/>
            <person name="Hargreaves P.I."/>
            <person name="Campeao M.E."/>
            <person name="Vieira V.V."/>
            <person name="Silva B.S."/>
            <person name="Fistarol G.O."/>
            <person name="Salomon P.S."/>
            <person name="Sawabe T."/>
            <person name="Mino S."/>
            <person name="Hosokawa M."/>
            <person name="Miyashita H."/>
            <person name="Maruyama F."/>
            <person name="van Verk M.C."/>
            <person name="Dutilh B.E."/>
            <person name="Thompson C.C."/>
            <person name="Thompson F.L."/>
        </authorList>
    </citation>
    <scope>NUCLEOTIDE SEQUENCE [LARGE SCALE GENOMIC DNA]</scope>
    <source>
        <strain evidence="2 3">CCMR0082</strain>
    </source>
</reference>
<proteinExistence type="predicted"/>
<keyword evidence="1" id="KW-0812">Transmembrane</keyword>
<gene>
    <name evidence="2" type="ORF">D0962_15370</name>
</gene>
<dbReference type="AlphaFoldDB" id="A0A6M0S7U8"/>
<keyword evidence="1" id="KW-0472">Membrane</keyword>
<protein>
    <submittedName>
        <fullName evidence="2">Uncharacterized protein</fullName>
    </submittedName>
</protein>
<name>A0A6M0S7U8_9CYAN</name>
<comment type="caution">
    <text evidence="2">The sequence shown here is derived from an EMBL/GenBank/DDBJ whole genome shotgun (WGS) entry which is preliminary data.</text>
</comment>
<dbReference type="RefSeq" id="WP_163664215.1">
    <property type="nucleotide sequence ID" value="NZ_QZCE01000002.1"/>
</dbReference>
<organism evidence="2 3">
    <name type="scientific">Adonisia turfae CCMR0082</name>
    <dbReference type="NCBI Taxonomy" id="2304604"/>
    <lineage>
        <taxon>Bacteria</taxon>
        <taxon>Bacillati</taxon>
        <taxon>Cyanobacteriota</taxon>
        <taxon>Adonisia</taxon>
        <taxon>Adonisia turfae</taxon>
    </lineage>
</organism>
<feature type="transmembrane region" description="Helical" evidence="1">
    <location>
        <begin position="34"/>
        <end position="54"/>
    </location>
</feature>
<sequence length="171" mass="18797">MRKRLKRKPKPGSAATLTLPAGLRYNLGAVLAGSGALFLIIALLVAYMSPIARYRRDAQRRVAMQKADAFVAHQRYESGCTMPWVYHNDGAIQAIALSENVVYTDGDFGVPMAPGDLVCDDNGLSGEIGQSGYLEDPRRASDMDLVNQRFDDSMGWHKKPMRSNVSFSNSN</sequence>
<accession>A0A6M0S7U8</accession>
<dbReference type="EMBL" id="QZCE01000002">
    <property type="protein sequence ID" value="NEZ64153.1"/>
    <property type="molecule type" value="Genomic_DNA"/>
</dbReference>
<keyword evidence="1" id="KW-1133">Transmembrane helix</keyword>
<evidence type="ECO:0000313" key="3">
    <source>
        <dbReference type="Proteomes" id="UP000473574"/>
    </source>
</evidence>